<evidence type="ECO:0000256" key="1">
    <source>
        <dbReference type="SAM" id="SignalP"/>
    </source>
</evidence>
<dbReference type="Proteomes" id="UP001250858">
    <property type="component" value="Chromosome"/>
</dbReference>
<proteinExistence type="predicted"/>
<sequence>MRNSAVHAVRRGLVCAMSCAALSAALPAASAVAPATAPRPVAPQPKEAARLPFAPRYEATLHGGVVRAANTSATGAKGAGNTKGANDGATIAYVDVDSDANTYNSSRAELRVPAGARVAWARLYWGGNLRVGEQKPPEDNGRVLIAEPGGQYKAVLADTTIGHRTADGADAFQASADVTELVRSARPGLWTVAQVNVAMGRSAVGGWGGWTLVAAYEKADEPLRRVTVWDGFEALGPKNRELSVRLSLGKDRVPRGAGGRLGIVGYDGDRGTSGDRLTVETGLARDVRRSVLSDAANSADDVMNSSITEPGTSRMERLPAHQNTLGYDSDVFDLRGALRHGADRFHIRLGSPEDAVWLGALFLQADLEPSRRVLADDRD</sequence>
<reference evidence="2 3" key="1">
    <citation type="submission" date="2023-09" db="EMBL/GenBank/DDBJ databases">
        <title>Complete genome of Streptomyces roseicoloratus T14.</title>
        <authorList>
            <person name="Bashizi T."/>
            <person name="Kim M.-J."/>
            <person name="Lee G."/>
            <person name="Tagele S.B."/>
            <person name="Shin J.-H."/>
        </authorList>
    </citation>
    <scope>NUCLEOTIDE SEQUENCE [LARGE SCALE GENOMIC DNA]</scope>
    <source>
        <strain evidence="2 3">T14</strain>
    </source>
</reference>
<dbReference type="RefSeq" id="WP_246095181.1">
    <property type="nucleotide sequence ID" value="NZ_CP133762.1"/>
</dbReference>
<feature type="chain" id="PRO_5046881336" evidence="1">
    <location>
        <begin position="31"/>
        <end position="379"/>
    </location>
</feature>
<keyword evidence="3" id="KW-1185">Reference proteome</keyword>
<accession>A0ABY9RT27</accession>
<protein>
    <submittedName>
        <fullName evidence="2">DUF3344 domain-containing protein</fullName>
    </submittedName>
</protein>
<evidence type="ECO:0000313" key="3">
    <source>
        <dbReference type="Proteomes" id="UP001250858"/>
    </source>
</evidence>
<name>A0ABY9RT27_9ACTN</name>
<keyword evidence="1" id="KW-0732">Signal</keyword>
<feature type="signal peptide" evidence="1">
    <location>
        <begin position="1"/>
        <end position="30"/>
    </location>
</feature>
<gene>
    <name evidence="2" type="ORF">RGF97_11320</name>
</gene>
<evidence type="ECO:0000313" key="2">
    <source>
        <dbReference type="EMBL" id="WMX45325.1"/>
    </source>
</evidence>
<dbReference type="EMBL" id="CP133762">
    <property type="protein sequence ID" value="WMX45325.1"/>
    <property type="molecule type" value="Genomic_DNA"/>
</dbReference>
<organism evidence="2 3">
    <name type="scientific">Streptomyces roseicoloratus</name>
    <dbReference type="NCBI Taxonomy" id="2508722"/>
    <lineage>
        <taxon>Bacteria</taxon>
        <taxon>Bacillati</taxon>
        <taxon>Actinomycetota</taxon>
        <taxon>Actinomycetes</taxon>
        <taxon>Kitasatosporales</taxon>
        <taxon>Streptomycetaceae</taxon>
        <taxon>Streptomyces</taxon>
    </lineage>
</organism>